<reference evidence="2" key="2">
    <citation type="submission" date="2020-05" db="UniProtKB">
        <authorList>
            <consortium name="EnsemblMetazoa"/>
        </authorList>
    </citation>
    <scope>IDENTIFICATION</scope>
    <source>
        <strain evidence="2">wikel</strain>
    </source>
</reference>
<evidence type="ECO:0000313" key="1">
    <source>
        <dbReference type="EMBL" id="EEC08252.1"/>
    </source>
</evidence>
<dbReference type="EMBL" id="ABJB010894354">
    <property type="status" value="NOT_ANNOTATED_CDS"/>
    <property type="molecule type" value="Genomic_DNA"/>
</dbReference>
<dbReference type="InParanoid" id="B7PNT0"/>
<protein>
    <submittedName>
        <fullName evidence="1 2">Uncharacterized protein</fullName>
    </submittedName>
</protein>
<dbReference type="HOGENOM" id="CLU_2870085_0_0_1"/>
<accession>B7PNT0</accession>
<evidence type="ECO:0000313" key="3">
    <source>
        <dbReference type="Proteomes" id="UP000001555"/>
    </source>
</evidence>
<name>B7PNT0_IXOSC</name>
<dbReference type="EnsemblMetazoa" id="ISCW006043-RA">
    <property type="protein sequence ID" value="ISCW006043-PA"/>
    <property type="gene ID" value="ISCW006043"/>
</dbReference>
<dbReference type="Proteomes" id="UP000001555">
    <property type="component" value="Unassembled WGS sequence"/>
</dbReference>
<gene>
    <name evidence="1" type="ORF">IscW_ISCW006043</name>
</gene>
<dbReference type="VEuPathDB" id="VectorBase:ISCW006043"/>
<sequence>MAYLMFHSSTATSTGVKSHSSKAQCLIKVDEPTRCMRRNNCSEPAGPRFKLDSSLTHWCVNMLK</sequence>
<evidence type="ECO:0000313" key="2">
    <source>
        <dbReference type="EnsemblMetazoa" id="ISCW006043-PA"/>
    </source>
</evidence>
<proteinExistence type="predicted"/>
<reference evidence="1 3" key="1">
    <citation type="submission" date="2008-03" db="EMBL/GenBank/DDBJ databases">
        <title>Annotation of Ixodes scapularis.</title>
        <authorList>
            <consortium name="Ixodes scapularis Genome Project Consortium"/>
            <person name="Caler E."/>
            <person name="Hannick L.I."/>
            <person name="Bidwell S."/>
            <person name="Joardar V."/>
            <person name="Thiagarajan M."/>
            <person name="Amedeo P."/>
            <person name="Galinsky K.J."/>
            <person name="Schobel S."/>
            <person name="Inman J."/>
            <person name="Hostetler J."/>
            <person name="Miller J."/>
            <person name="Hammond M."/>
            <person name="Megy K."/>
            <person name="Lawson D."/>
            <person name="Kodira C."/>
            <person name="Sutton G."/>
            <person name="Meyer J."/>
            <person name="Hill C.A."/>
            <person name="Birren B."/>
            <person name="Nene V."/>
            <person name="Collins F."/>
            <person name="Alarcon-Chaidez F."/>
            <person name="Wikel S."/>
            <person name="Strausberg R."/>
        </authorList>
    </citation>
    <scope>NUCLEOTIDE SEQUENCE [LARGE SCALE GENOMIC DNA]</scope>
    <source>
        <strain evidence="3">Wikel</strain>
        <strain evidence="1">Wikel colony</strain>
    </source>
</reference>
<dbReference type="AlphaFoldDB" id="B7PNT0"/>
<organism>
    <name type="scientific">Ixodes scapularis</name>
    <name type="common">Black-legged tick</name>
    <name type="synonym">Deer tick</name>
    <dbReference type="NCBI Taxonomy" id="6945"/>
    <lineage>
        <taxon>Eukaryota</taxon>
        <taxon>Metazoa</taxon>
        <taxon>Ecdysozoa</taxon>
        <taxon>Arthropoda</taxon>
        <taxon>Chelicerata</taxon>
        <taxon>Arachnida</taxon>
        <taxon>Acari</taxon>
        <taxon>Parasitiformes</taxon>
        <taxon>Ixodida</taxon>
        <taxon>Ixodoidea</taxon>
        <taxon>Ixodidae</taxon>
        <taxon>Ixodinae</taxon>
        <taxon>Ixodes</taxon>
    </lineage>
</organism>
<dbReference type="EMBL" id="DS754572">
    <property type="protein sequence ID" value="EEC08252.1"/>
    <property type="molecule type" value="Genomic_DNA"/>
</dbReference>
<dbReference type="PaxDb" id="6945-B7PNT0"/>
<keyword evidence="3" id="KW-1185">Reference proteome</keyword>